<reference evidence="7 8" key="1">
    <citation type="submission" date="2020-08" db="EMBL/GenBank/DDBJ databases">
        <title>Genomic Encyclopedia of Type Strains, Phase IV (KMG-V): Genome sequencing to study the core and pangenomes of soil and plant-associated prokaryotes.</title>
        <authorList>
            <person name="Whitman W."/>
        </authorList>
    </citation>
    <scope>NUCLEOTIDE SEQUENCE [LARGE SCALE GENOMIC DNA]</scope>
    <source>
        <strain evidence="7 8">M8US30</strain>
    </source>
</reference>
<dbReference type="GO" id="GO:0000502">
    <property type="term" value="C:proteasome complex"/>
    <property type="evidence" value="ECO:0007669"/>
    <property type="project" value="UniProtKB-KW"/>
</dbReference>
<evidence type="ECO:0000256" key="4">
    <source>
        <dbReference type="ARBA" id="ARBA00022833"/>
    </source>
</evidence>
<dbReference type="PANTHER" id="PTHR34858">
    <property type="entry name" value="CYSO-CYSTEINE PEPTIDASE"/>
    <property type="match status" value="1"/>
</dbReference>
<keyword evidence="4" id="KW-0862">Zinc</keyword>
<keyword evidence="5" id="KW-0482">Metalloprotease</keyword>
<dbReference type="SUPFAM" id="SSF102712">
    <property type="entry name" value="JAB1/MPN domain"/>
    <property type="match status" value="1"/>
</dbReference>
<accession>A0A7W8JCI3</accession>
<keyword evidence="7" id="KW-0647">Proteasome</keyword>
<dbReference type="PROSITE" id="PS50249">
    <property type="entry name" value="MPN"/>
    <property type="match status" value="1"/>
</dbReference>
<dbReference type="InterPro" id="IPR000555">
    <property type="entry name" value="JAMM/MPN+_dom"/>
</dbReference>
<dbReference type="Gene3D" id="3.40.140.10">
    <property type="entry name" value="Cytidine Deaminase, domain 2"/>
    <property type="match status" value="1"/>
</dbReference>
<evidence type="ECO:0000256" key="5">
    <source>
        <dbReference type="ARBA" id="ARBA00023049"/>
    </source>
</evidence>
<name>A0A7W8JCI3_9BACT</name>
<keyword evidence="2" id="KW-0479">Metal-binding</keyword>
<evidence type="ECO:0000256" key="2">
    <source>
        <dbReference type="ARBA" id="ARBA00022723"/>
    </source>
</evidence>
<dbReference type="GO" id="GO:0006508">
    <property type="term" value="P:proteolysis"/>
    <property type="evidence" value="ECO:0007669"/>
    <property type="project" value="UniProtKB-KW"/>
</dbReference>
<keyword evidence="3" id="KW-0378">Hydrolase</keyword>
<dbReference type="InterPro" id="IPR028090">
    <property type="entry name" value="JAB_dom_prok"/>
</dbReference>
<dbReference type="Proteomes" id="UP000569092">
    <property type="component" value="Unassembled WGS sequence"/>
</dbReference>
<protein>
    <submittedName>
        <fullName evidence="7">Proteasome lid subunit RPN8/RPN11</fullName>
    </submittedName>
</protein>
<dbReference type="InterPro" id="IPR051929">
    <property type="entry name" value="VirAsm_ModProt"/>
</dbReference>
<dbReference type="CDD" id="cd08070">
    <property type="entry name" value="MPN_like"/>
    <property type="match status" value="1"/>
</dbReference>
<evidence type="ECO:0000313" key="7">
    <source>
        <dbReference type="EMBL" id="MBB5345417.1"/>
    </source>
</evidence>
<dbReference type="Pfam" id="PF14464">
    <property type="entry name" value="Prok-JAB"/>
    <property type="match status" value="1"/>
</dbReference>
<proteinExistence type="predicted"/>
<organism evidence="7 8">
    <name type="scientific">Tunturiibacter lichenicola</name>
    <dbReference type="NCBI Taxonomy" id="2051959"/>
    <lineage>
        <taxon>Bacteria</taxon>
        <taxon>Pseudomonadati</taxon>
        <taxon>Acidobacteriota</taxon>
        <taxon>Terriglobia</taxon>
        <taxon>Terriglobales</taxon>
        <taxon>Acidobacteriaceae</taxon>
        <taxon>Tunturiibacter</taxon>
    </lineage>
</organism>
<evidence type="ECO:0000313" key="8">
    <source>
        <dbReference type="Proteomes" id="UP000569092"/>
    </source>
</evidence>
<dbReference type="SMART" id="SM00232">
    <property type="entry name" value="JAB_MPN"/>
    <property type="match status" value="1"/>
</dbReference>
<dbReference type="InterPro" id="IPR037518">
    <property type="entry name" value="MPN"/>
</dbReference>
<dbReference type="GO" id="GO:0008270">
    <property type="term" value="F:zinc ion binding"/>
    <property type="evidence" value="ECO:0007669"/>
    <property type="project" value="TreeGrafter"/>
</dbReference>
<evidence type="ECO:0000256" key="1">
    <source>
        <dbReference type="ARBA" id="ARBA00022670"/>
    </source>
</evidence>
<sequence>MLRIHYADYEALRAHGEETYPNECCGVLLGKNIAGEDDGVTVNHVQQIVRAGNTRTDSAHNRYQIAPQELVKIQRQARGLGLDIVGFYHSHPDHPAQWSKTDFAEAHWLGCSYLITSVEQGKAVLTNSFLLSGSGEDDKNFEDQAIQIDIAANVAEAAAPNQKGQA</sequence>
<evidence type="ECO:0000259" key="6">
    <source>
        <dbReference type="PROSITE" id="PS50249"/>
    </source>
</evidence>
<keyword evidence="1" id="KW-0645">Protease</keyword>
<comment type="caution">
    <text evidence="7">The sequence shown here is derived from an EMBL/GenBank/DDBJ whole genome shotgun (WGS) entry which is preliminary data.</text>
</comment>
<gene>
    <name evidence="7" type="ORF">HDF10_003411</name>
</gene>
<dbReference type="GO" id="GO:0008235">
    <property type="term" value="F:metalloexopeptidase activity"/>
    <property type="evidence" value="ECO:0007669"/>
    <property type="project" value="TreeGrafter"/>
</dbReference>
<evidence type="ECO:0000256" key="3">
    <source>
        <dbReference type="ARBA" id="ARBA00022801"/>
    </source>
</evidence>
<dbReference type="EMBL" id="JACHDZ010000006">
    <property type="protein sequence ID" value="MBB5345417.1"/>
    <property type="molecule type" value="Genomic_DNA"/>
</dbReference>
<dbReference type="AlphaFoldDB" id="A0A7W8JCI3"/>
<feature type="domain" description="MPN" evidence="6">
    <location>
        <begin position="2"/>
        <end position="135"/>
    </location>
</feature>
<dbReference type="FunFam" id="3.40.140.10:FF:000085">
    <property type="entry name" value="Mov34/MPN/PAD-1 family protein"/>
    <property type="match status" value="1"/>
</dbReference>
<dbReference type="PANTHER" id="PTHR34858:SF1">
    <property type="entry name" value="CYSO-CYSTEINE PEPTIDASE"/>
    <property type="match status" value="1"/>
</dbReference>